<gene>
    <name evidence="2" type="ORF">FCULG_00012145</name>
</gene>
<accession>A0A2T4GF67</accession>
<comment type="caution">
    <text evidence="2">The sequence shown here is derived from an EMBL/GenBank/DDBJ whole genome shotgun (WGS) entry which is preliminary data.</text>
</comment>
<dbReference type="OrthoDB" id="4997951at2759"/>
<feature type="compositionally biased region" description="Basic and acidic residues" evidence="1">
    <location>
        <begin position="226"/>
        <end position="239"/>
    </location>
</feature>
<evidence type="ECO:0008006" key="4">
    <source>
        <dbReference type="Google" id="ProtNLM"/>
    </source>
</evidence>
<evidence type="ECO:0000313" key="3">
    <source>
        <dbReference type="Proteomes" id="UP000241587"/>
    </source>
</evidence>
<feature type="region of interest" description="Disordered" evidence="1">
    <location>
        <begin position="216"/>
        <end position="239"/>
    </location>
</feature>
<organism evidence="2 3">
    <name type="scientific">Fusarium culmorum</name>
    <dbReference type="NCBI Taxonomy" id="5516"/>
    <lineage>
        <taxon>Eukaryota</taxon>
        <taxon>Fungi</taxon>
        <taxon>Dikarya</taxon>
        <taxon>Ascomycota</taxon>
        <taxon>Pezizomycotina</taxon>
        <taxon>Sordariomycetes</taxon>
        <taxon>Hypocreomycetidae</taxon>
        <taxon>Hypocreales</taxon>
        <taxon>Nectriaceae</taxon>
        <taxon>Fusarium</taxon>
    </lineage>
</organism>
<sequence>MASPLALPPDRPGDMRAIRINTSRTVNVELPDGGTRDITFTAGTVGYLLFDIPERDKCAVQLINHMGQRLDCTVPRRLIDIGELSSNFTIRQPRIVQSQRATTISHLRANDAAGRAIRFLWDDLHTNASVLGDLRLKTDSLNEVLDDPSKKRDAINTIIASFSNQSWTAVNTPGLPISAFHNVPRITQTEPRILGSQTMIYLRVYIDGDRFATYTGRSGDPIQRQKQHDKGIRDDTNGLQHYKEARKYPAANRYALQMMLLTDASEIVIKMAETTLCCLLGTWHPALTRSSHTRLQDELGSGSTGSINHMVLMSSFGTVVANALERANYPKLGGEAREWIRYKIQTADRRSMLVYRWQSSVVRLDNQLAFNLQFGGRAGDTEKCFRIQSKLGHLPGIKKGVPLVVSVEVMEDGKPHPTPWYRGPIHGAWDNCHELHSFTIKVEWKDQATNQWYTYPAGYHDIISVFEQRPGDSTITRDWRKATCILQFFHNRRYRNPPSYLRSHYSPLIREAVYDHLSQSISFQIVPQVALDPPAHVSFAQNFMSLGKASESSWPAIAVGLRPHQSWFGSSANLASCVLCQQSRGSIKNPLTLGCGKREGDFHVAADEPHRDRILQASCRLCWGMFRRPCIWVKIAQWTEDSTGAAVNKLRGIHPSYYGAAITPEYNGGAIPIEAPMTVETYQQLEADMEETAALDDGLGDDEQD</sequence>
<proteinExistence type="predicted"/>
<dbReference type="OMA" id="WHGIREN"/>
<evidence type="ECO:0000313" key="2">
    <source>
        <dbReference type="EMBL" id="PTD02228.1"/>
    </source>
</evidence>
<dbReference type="AlphaFoldDB" id="A0A2T4GF67"/>
<reference evidence="2 3" key="1">
    <citation type="submission" date="2018-02" db="EMBL/GenBank/DDBJ databases">
        <title>Fusarium culmorum secondary metabolites in fungal-bacterial-plant interactions.</title>
        <authorList>
            <person name="Schmidt R."/>
        </authorList>
    </citation>
    <scope>NUCLEOTIDE SEQUENCE [LARGE SCALE GENOMIC DNA]</scope>
    <source>
        <strain evidence="2 3">PV</strain>
    </source>
</reference>
<name>A0A2T4GF67_FUSCU</name>
<keyword evidence="3" id="KW-1185">Reference proteome</keyword>
<dbReference type="EMBL" id="PVEM01000023">
    <property type="protein sequence ID" value="PTD02228.1"/>
    <property type="molecule type" value="Genomic_DNA"/>
</dbReference>
<evidence type="ECO:0000256" key="1">
    <source>
        <dbReference type="SAM" id="MobiDB-lite"/>
    </source>
</evidence>
<dbReference type="Proteomes" id="UP000241587">
    <property type="component" value="Unassembled WGS sequence"/>
</dbReference>
<protein>
    <recommendedName>
        <fullName evidence="4">GIY-YIG domain-containing protein</fullName>
    </recommendedName>
</protein>